<name>A0A0C3DFR9_9AGAM</name>
<dbReference type="Pfam" id="PF03321">
    <property type="entry name" value="GH3"/>
    <property type="match status" value="1"/>
</dbReference>
<dbReference type="EMBL" id="KN822144">
    <property type="protein sequence ID" value="KIM54936.1"/>
    <property type="molecule type" value="Genomic_DNA"/>
</dbReference>
<reference evidence="2 3" key="1">
    <citation type="submission" date="2014-04" db="EMBL/GenBank/DDBJ databases">
        <authorList>
            <consortium name="DOE Joint Genome Institute"/>
            <person name="Kuo A."/>
            <person name="Kohler A."/>
            <person name="Nagy L.G."/>
            <person name="Floudas D."/>
            <person name="Copeland A."/>
            <person name="Barry K.W."/>
            <person name="Cichocki N."/>
            <person name="Veneault-Fourrey C."/>
            <person name="LaButti K."/>
            <person name="Lindquist E.A."/>
            <person name="Lipzen A."/>
            <person name="Lundell T."/>
            <person name="Morin E."/>
            <person name="Murat C."/>
            <person name="Sun H."/>
            <person name="Tunlid A."/>
            <person name="Henrissat B."/>
            <person name="Grigoriev I.V."/>
            <person name="Hibbett D.S."/>
            <person name="Martin F."/>
            <person name="Nordberg H.P."/>
            <person name="Cantor M.N."/>
            <person name="Hua S.X."/>
        </authorList>
    </citation>
    <scope>NUCLEOTIDE SEQUENCE [LARGE SCALE GENOMIC DNA]</scope>
    <source>
        <strain evidence="2 3">Foug A</strain>
    </source>
</reference>
<dbReference type="HOGENOM" id="CLU_032936_0_0_1"/>
<reference evidence="3" key="2">
    <citation type="submission" date="2015-01" db="EMBL/GenBank/DDBJ databases">
        <title>Evolutionary Origins and Diversification of the Mycorrhizal Mutualists.</title>
        <authorList>
            <consortium name="DOE Joint Genome Institute"/>
            <consortium name="Mycorrhizal Genomics Consortium"/>
            <person name="Kohler A."/>
            <person name="Kuo A."/>
            <person name="Nagy L.G."/>
            <person name="Floudas D."/>
            <person name="Copeland A."/>
            <person name="Barry K.W."/>
            <person name="Cichocki N."/>
            <person name="Veneault-Fourrey C."/>
            <person name="LaButti K."/>
            <person name="Lindquist E.A."/>
            <person name="Lipzen A."/>
            <person name="Lundell T."/>
            <person name="Morin E."/>
            <person name="Murat C."/>
            <person name="Riley R."/>
            <person name="Ohm R."/>
            <person name="Sun H."/>
            <person name="Tunlid A."/>
            <person name="Henrissat B."/>
            <person name="Grigoriev I.V."/>
            <person name="Hibbett D.S."/>
            <person name="Martin F."/>
        </authorList>
    </citation>
    <scope>NUCLEOTIDE SEQUENCE [LARGE SCALE GENOMIC DNA]</scope>
    <source>
        <strain evidence="3">Foug A</strain>
    </source>
</reference>
<evidence type="ECO:0000313" key="2">
    <source>
        <dbReference type="EMBL" id="KIM54936.1"/>
    </source>
</evidence>
<evidence type="ECO:0000259" key="1">
    <source>
        <dbReference type="Pfam" id="PF23571"/>
    </source>
</evidence>
<feature type="domain" description="GH3 middle" evidence="1">
    <location>
        <begin position="373"/>
        <end position="433"/>
    </location>
</feature>
<organism evidence="2 3">
    <name type="scientific">Scleroderma citrinum Foug A</name>
    <dbReference type="NCBI Taxonomy" id="1036808"/>
    <lineage>
        <taxon>Eukaryota</taxon>
        <taxon>Fungi</taxon>
        <taxon>Dikarya</taxon>
        <taxon>Basidiomycota</taxon>
        <taxon>Agaricomycotina</taxon>
        <taxon>Agaricomycetes</taxon>
        <taxon>Agaricomycetidae</taxon>
        <taxon>Boletales</taxon>
        <taxon>Sclerodermatineae</taxon>
        <taxon>Sclerodermataceae</taxon>
        <taxon>Scleroderma</taxon>
    </lineage>
</organism>
<dbReference type="PANTHER" id="PTHR31901">
    <property type="entry name" value="GH3 DOMAIN-CONTAINING PROTEIN"/>
    <property type="match status" value="1"/>
</dbReference>
<proteinExistence type="predicted"/>
<dbReference type="OrthoDB" id="10004661at2759"/>
<keyword evidence="3" id="KW-1185">Reference proteome</keyword>
<dbReference type="InterPro" id="IPR004993">
    <property type="entry name" value="GH3"/>
</dbReference>
<dbReference type="PANTHER" id="PTHR31901:SF9">
    <property type="entry name" value="GH3 DOMAIN-CONTAINING PROTEIN"/>
    <property type="match status" value="1"/>
</dbReference>
<dbReference type="InParanoid" id="A0A0C3DFR9"/>
<evidence type="ECO:0000313" key="3">
    <source>
        <dbReference type="Proteomes" id="UP000053989"/>
    </source>
</evidence>
<sequence>MDAPKIDPATSLSPDLRAVLQEDTDKRLQGIIGANINTRFATSSSTLADFRLAIADKDVQNDTTVLFDFRHFVPLTCYESYSPLITKFIEHPCKLSEAENLLAPGLPHFFCVSSSTSGGPRKYFPRYIQSLQSRHITENFDAMGSIVTICYLGHRRSVELVSQSGETVHKIPIAPSFPARCRTTMNWSPETDDTRMTLRVAGHTAPWATGKIINPRSFLLIHALFALADSNVEQIRTIFIPLFMDMIHRIQEEWDLLIICIRNGTIPDIEHIDHIPSYLQIHLHADPQRAEELQSIGPPFSCSSWAQRTWPKLRALICICSGRFSIGLSKARTVLGPNITIHNPGYVTTEGLQGKALNFGDIDTFSFESKDVVEFLSTTGERTHAHIVQAWDLQLGKQYQPVYTSRDGLWRYLISDMVEFMGFDPRNGSPVFRHSARTDSEIHLPYGSVTEAGLLSVVRAISSKDIMEVDEFTATIDQRELPATVGFFFEISGPLGPNSHLSRQKAFEALVATNSELQSEFDKGRLRLPTIRIVRPRAFTEFRRWRGECKKVGLGQLKLPVVMLDLNSLEWIAETVVTEL</sequence>
<accession>A0A0C3DFR9</accession>
<protein>
    <recommendedName>
        <fullName evidence="1">GH3 middle domain-containing protein</fullName>
    </recommendedName>
</protein>
<dbReference type="GO" id="GO:0005737">
    <property type="term" value="C:cytoplasm"/>
    <property type="evidence" value="ECO:0007669"/>
    <property type="project" value="TreeGrafter"/>
</dbReference>
<dbReference type="InterPro" id="IPR055377">
    <property type="entry name" value="GH3_M"/>
</dbReference>
<dbReference type="GO" id="GO:0016881">
    <property type="term" value="F:acid-amino acid ligase activity"/>
    <property type="evidence" value="ECO:0007669"/>
    <property type="project" value="TreeGrafter"/>
</dbReference>
<dbReference type="AlphaFoldDB" id="A0A0C3DFR9"/>
<gene>
    <name evidence="2" type="ORF">SCLCIDRAFT_135755</name>
</gene>
<dbReference type="Proteomes" id="UP000053989">
    <property type="component" value="Unassembled WGS sequence"/>
</dbReference>
<dbReference type="Pfam" id="PF23571">
    <property type="entry name" value="GH3_M"/>
    <property type="match status" value="1"/>
</dbReference>